<gene>
    <name evidence="2" type="ORF">B5F75_03730</name>
</gene>
<sequence>MKLNKFFALLATLAVSTAAFAGNSSSNSALIEQSVSSAAATVEEEAADPQILKNTQQALTMGFMIFDAHRDLNSMTETDQAIASLLESNIPATLNKIETSSDDVVDEIEPMIEQLTDLLLKNQTVYPAASYDRQAGVYITFLTAIMYANQKGLLLGKVSNILSAEIQSSFAE</sequence>
<keyword evidence="1" id="KW-0732">Signal</keyword>
<comment type="caution">
    <text evidence="2">The sequence shown here is derived from an EMBL/GenBank/DDBJ whole genome shotgun (WGS) entry which is preliminary data.</text>
</comment>
<keyword evidence="3" id="KW-1185">Reference proteome</keyword>
<feature type="signal peptide" evidence="1">
    <location>
        <begin position="1"/>
        <end position="21"/>
    </location>
</feature>
<dbReference type="Proteomes" id="UP000196368">
    <property type="component" value="Unassembled WGS sequence"/>
</dbReference>
<evidence type="ECO:0000313" key="2">
    <source>
        <dbReference type="EMBL" id="OUO56967.1"/>
    </source>
</evidence>
<dbReference type="AlphaFoldDB" id="A0A1Y4DCX5"/>
<feature type="chain" id="PRO_5012915273" evidence="1">
    <location>
        <begin position="22"/>
        <end position="172"/>
    </location>
</feature>
<evidence type="ECO:0000256" key="1">
    <source>
        <dbReference type="SAM" id="SignalP"/>
    </source>
</evidence>
<organism evidence="2 3">
    <name type="scientific">Candidatus Avelusimicrobium gallicola</name>
    <dbReference type="NCBI Taxonomy" id="2562704"/>
    <lineage>
        <taxon>Bacteria</taxon>
        <taxon>Pseudomonadati</taxon>
        <taxon>Elusimicrobiota</taxon>
        <taxon>Elusimicrobia</taxon>
        <taxon>Elusimicrobiales</taxon>
        <taxon>Elusimicrobiaceae</taxon>
        <taxon>Candidatus Avelusimicrobium</taxon>
    </lineage>
</organism>
<dbReference type="EMBL" id="NFJD01000002">
    <property type="protein sequence ID" value="OUO56967.1"/>
    <property type="molecule type" value="Genomic_DNA"/>
</dbReference>
<protein>
    <submittedName>
        <fullName evidence="2">Uncharacterized protein</fullName>
    </submittedName>
</protein>
<name>A0A1Y4DCX5_9BACT</name>
<reference evidence="3" key="1">
    <citation type="submission" date="2017-04" db="EMBL/GenBank/DDBJ databases">
        <title>Function of individual gut microbiota members based on whole genome sequencing of pure cultures obtained from chicken caecum.</title>
        <authorList>
            <person name="Medvecky M."/>
            <person name="Cejkova D."/>
            <person name="Polansky O."/>
            <person name="Karasova D."/>
            <person name="Kubasova T."/>
            <person name="Cizek A."/>
            <person name="Rychlik I."/>
        </authorList>
    </citation>
    <scope>NUCLEOTIDE SEQUENCE [LARGE SCALE GENOMIC DNA]</scope>
    <source>
        <strain evidence="3">An273</strain>
    </source>
</reference>
<evidence type="ECO:0000313" key="3">
    <source>
        <dbReference type="Proteomes" id="UP000196368"/>
    </source>
</evidence>
<proteinExistence type="predicted"/>
<dbReference type="RefSeq" id="WP_087288081.1">
    <property type="nucleotide sequence ID" value="NZ_NFJD01000002.1"/>
</dbReference>
<accession>A0A1Y4DCX5</accession>